<dbReference type="InterPro" id="IPR001810">
    <property type="entry name" value="F-box_dom"/>
</dbReference>
<proteinExistence type="predicted"/>
<dbReference type="Pfam" id="PF07734">
    <property type="entry name" value="FBA_1"/>
    <property type="match status" value="1"/>
</dbReference>
<dbReference type="InterPro" id="IPR036047">
    <property type="entry name" value="F-box-like_dom_sf"/>
</dbReference>
<protein>
    <recommendedName>
        <fullName evidence="1">F-box domain-containing protein</fullName>
    </recommendedName>
</protein>
<feature type="domain" description="F-box" evidence="1">
    <location>
        <begin position="8"/>
        <end position="61"/>
    </location>
</feature>
<dbReference type="PROSITE" id="PS50181">
    <property type="entry name" value="FBOX"/>
    <property type="match status" value="1"/>
</dbReference>
<dbReference type="EMBL" id="JASCZI010182369">
    <property type="protein sequence ID" value="MED6187752.1"/>
    <property type="molecule type" value="Genomic_DNA"/>
</dbReference>
<dbReference type="CDD" id="cd09917">
    <property type="entry name" value="F-box_SF"/>
    <property type="match status" value="1"/>
</dbReference>
<reference evidence="2 3" key="1">
    <citation type="journal article" date="2023" name="Plants (Basel)">
        <title>Bridging the Gap: Combining Genomics and Transcriptomics Approaches to Understand Stylosanthes scabra, an Orphan Legume from the Brazilian Caatinga.</title>
        <authorList>
            <person name="Ferreira-Neto J.R.C."/>
            <person name="da Silva M.D."/>
            <person name="Binneck E."/>
            <person name="de Melo N.F."/>
            <person name="da Silva R.H."/>
            <person name="de Melo A.L.T.M."/>
            <person name="Pandolfi V."/>
            <person name="Bustamante F.O."/>
            <person name="Brasileiro-Vidal A.C."/>
            <person name="Benko-Iseppon A.M."/>
        </authorList>
    </citation>
    <scope>NUCLEOTIDE SEQUENCE [LARGE SCALE GENOMIC DNA]</scope>
    <source>
        <tissue evidence="2">Leaves</tissue>
    </source>
</reference>
<accession>A0ABU6WQY0</accession>
<keyword evidence="3" id="KW-1185">Reference proteome</keyword>
<evidence type="ECO:0000259" key="1">
    <source>
        <dbReference type="PROSITE" id="PS50181"/>
    </source>
</evidence>
<dbReference type="InterPro" id="IPR050796">
    <property type="entry name" value="SCF_F-box_component"/>
</dbReference>
<name>A0ABU6WQY0_9FABA</name>
<comment type="caution">
    <text evidence="2">The sequence shown here is derived from an EMBL/GenBank/DDBJ whole genome shotgun (WGS) entry which is preliminary data.</text>
</comment>
<dbReference type="PANTHER" id="PTHR31672">
    <property type="entry name" value="BNACNNG10540D PROTEIN"/>
    <property type="match status" value="1"/>
</dbReference>
<dbReference type="SUPFAM" id="SSF81383">
    <property type="entry name" value="F-box domain"/>
    <property type="match status" value="1"/>
</dbReference>
<dbReference type="PANTHER" id="PTHR31672:SF13">
    <property type="entry name" value="F-BOX PROTEIN CPR30-LIKE"/>
    <property type="match status" value="1"/>
</dbReference>
<evidence type="ECO:0000313" key="3">
    <source>
        <dbReference type="Proteomes" id="UP001341840"/>
    </source>
</evidence>
<evidence type="ECO:0000313" key="2">
    <source>
        <dbReference type="EMBL" id="MED6187752.1"/>
    </source>
</evidence>
<organism evidence="2 3">
    <name type="scientific">Stylosanthes scabra</name>
    <dbReference type="NCBI Taxonomy" id="79078"/>
    <lineage>
        <taxon>Eukaryota</taxon>
        <taxon>Viridiplantae</taxon>
        <taxon>Streptophyta</taxon>
        <taxon>Embryophyta</taxon>
        <taxon>Tracheophyta</taxon>
        <taxon>Spermatophyta</taxon>
        <taxon>Magnoliopsida</taxon>
        <taxon>eudicotyledons</taxon>
        <taxon>Gunneridae</taxon>
        <taxon>Pentapetalae</taxon>
        <taxon>rosids</taxon>
        <taxon>fabids</taxon>
        <taxon>Fabales</taxon>
        <taxon>Fabaceae</taxon>
        <taxon>Papilionoideae</taxon>
        <taxon>50 kb inversion clade</taxon>
        <taxon>dalbergioids sensu lato</taxon>
        <taxon>Dalbergieae</taxon>
        <taxon>Pterocarpus clade</taxon>
        <taxon>Stylosanthes</taxon>
    </lineage>
</organism>
<dbReference type="Proteomes" id="UP001341840">
    <property type="component" value="Unassembled WGS sequence"/>
</dbReference>
<gene>
    <name evidence="2" type="ORF">PIB30_079441</name>
</gene>
<dbReference type="InterPro" id="IPR006527">
    <property type="entry name" value="F-box-assoc_dom_typ1"/>
</dbReference>
<dbReference type="Gene3D" id="1.20.1280.50">
    <property type="match status" value="1"/>
</dbReference>
<sequence>MSDIPPSRFSVPELPYELMIKILLLCDAKTLLRVQATSHLWMETLSSYHFVHDIESIWRRKGCSLFAHFGYADTSRRSSDWVIKLSSDSGHKFPSVLLFAISNRGWFDVVGVDKGVFCFRLSRTGGVKTVKYAIVAIFLECGKQTRCVFTMYGNTSRVWNARSPCPSFVRKLDPACVTLGGITYWVTWSHDQNQQTPPYIVAFSSLTNTFKKISFPSEALTICHTLLVRDGHLCVAANNHNAEGYTTMIWQVYKAGDDYVWSKLFDISGNAHSFIPGAIVDGDVIQVLERHVQVEELEGMEYTTVHIRKFYEATRRRRSLLWKNYEDDVKLRSLHTYYEGFYPV</sequence>